<comment type="subcellular location">
    <subcellularLocation>
        <location evidence="1">Nucleus</location>
    </subcellularLocation>
</comment>
<dbReference type="PANTHER" id="PTHR22792:SF140">
    <property type="entry name" value="ACHILLES, ISOFORM A"/>
    <property type="match status" value="1"/>
</dbReference>
<dbReference type="InterPro" id="IPR036388">
    <property type="entry name" value="WH-like_DNA-bd_sf"/>
</dbReference>
<dbReference type="Pfam" id="PF21071">
    <property type="entry name" value="LARP1_HEAT"/>
    <property type="match status" value="1"/>
</dbReference>
<protein>
    <recommendedName>
        <fullName evidence="6">HTH La-type RNA-binding domain-containing protein</fullName>
    </recommendedName>
</protein>
<evidence type="ECO:0000256" key="5">
    <source>
        <dbReference type="SAM" id="MobiDB-lite"/>
    </source>
</evidence>
<feature type="compositionally biased region" description="Polar residues" evidence="5">
    <location>
        <begin position="420"/>
        <end position="433"/>
    </location>
</feature>
<evidence type="ECO:0000256" key="2">
    <source>
        <dbReference type="ARBA" id="ARBA00022884"/>
    </source>
</evidence>
<evidence type="ECO:0000259" key="6">
    <source>
        <dbReference type="PROSITE" id="PS50961"/>
    </source>
</evidence>
<feature type="region of interest" description="Disordered" evidence="5">
    <location>
        <begin position="272"/>
        <end position="292"/>
    </location>
</feature>
<evidence type="ECO:0000313" key="8">
    <source>
        <dbReference type="WBParaSite" id="SRDH1_38260.2"/>
    </source>
</evidence>
<evidence type="ECO:0000256" key="4">
    <source>
        <dbReference type="PROSITE-ProRule" id="PRU00332"/>
    </source>
</evidence>
<evidence type="ECO:0000256" key="1">
    <source>
        <dbReference type="ARBA" id="ARBA00004123"/>
    </source>
</evidence>
<sequence length="1072" mass="121421">MNEGLLNGLHIVDNEWPALNELNKNSGSTKRFVTRLKSKQKWEDLPVQLTFSKVQSSLPSESNLPPENGYHVYKDLKEVDTFEATERAEPAKSENLDNIRKFQSNCSKSQWCLYVNPNFAGVELCCLVPRPGFNPRVLSHYRHHVSQSQPCSYDTNECVACVSERLSRIRNQIEYYFGDRNFTRDRYLQEKMTIDGYVPLEVILDFPRMKQLDASKNLIIQACCNSSVVQIDADKGLIRRRLAVSESYGVSVESTVLLTQHAPISTSITTLSSSTYTSDAPPSDTASMEATNSASTVAGEINDVNWMKVERRQRSRLKTLLSTNSNIPVTTTTSHRQRNESSCSEFSDIDEDDLLNYLIVIVPERAGGRASDQSTLNAKAHVSKPSRTSESWIEKADFESGSLNTTPCNTTADKSQIMHSGYTSSEHTANSSRLLAKHPSGDRHPNPDHQSRAKIHADMLQRIRLGLEDYEQNVKRERYTSICELGFEDDVEEPNNSPLSDKSSSQSLTRLEKINLVSPEDFVSLKEAAASGSTERPIYVSHENVNILEDSHLNSARLERTKTQSVSNSYPTFPFYFPNVLPPEPSQLVASSSWIPSYPVLPLYNPEVLPCSLDMGSLTPSQVEQQLEAENAVAALVAEVSRAAVASASQSQKSMITDKPKNKHTAKRRMTGFYPAKVGSTGASKRDELDVGFAFDLSARPSARTTKGQTCNPTSYTTLEDSRNRTPKTLISMASDVSTSGTTVIITTEHATDEDNKPSFVPNEPVKTNQSQFSVHKQTPYTFGNHMSQSYLRASGLASREYFRYRAACLADREKSGAGQSQEMNTLYRFWSFFLRDNFFHGMYKEFKRLALEDEASGYRYGLECLFRFYSYGLERRFKWSLYKDFQEQALRDYKNGHLYGLEKFWAFLHYSGRKVEVNHALKELLQKYRTIEDFRVNMAMLTRLMNDDPKTSMRYLLSYIMEPEVAINFTLLGTSSKRAIQKCRFYGCVRSALTNRSLSSPVTEKDLVKLYDMATQSYFHDMRDKVQKSHRRKKEHVESSVFKNITVSSASSTLLCKTSFLDIITFFFITF</sequence>
<dbReference type="CDD" id="cd07323">
    <property type="entry name" value="LAM"/>
    <property type="match status" value="1"/>
</dbReference>
<dbReference type="PRINTS" id="PR00302">
    <property type="entry name" value="LUPUSLA"/>
</dbReference>
<dbReference type="SMART" id="SM00715">
    <property type="entry name" value="LA"/>
    <property type="match status" value="1"/>
</dbReference>
<feature type="region of interest" description="Disordered" evidence="5">
    <location>
        <begin position="420"/>
        <end position="450"/>
    </location>
</feature>
<dbReference type="AlphaFoldDB" id="A0AA85F6P9"/>
<reference evidence="7" key="1">
    <citation type="submission" date="2022-06" db="EMBL/GenBank/DDBJ databases">
        <authorList>
            <person name="Berger JAMES D."/>
            <person name="Berger JAMES D."/>
        </authorList>
    </citation>
    <scope>NUCLEOTIDE SEQUENCE [LARGE SCALE GENOMIC DNA]</scope>
</reference>
<dbReference type="GO" id="GO:0006396">
    <property type="term" value="P:RNA processing"/>
    <property type="evidence" value="ECO:0007669"/>
    <property type="project" value="InterPro"/>
</dbReference>
<feature type="region of interest" description="Disordered" evidence="5">
    <location>
        <begin position="753"/>
        <end position="772"/>
    </location>
</feature>
<feature type="region of interest" description="Disordered" evidence="5">
    <location>
        <begin position="703"/>
        <end position="722"/>
    </location>
</feature>
<feature type="compositionally biased region" description="Basic and acidic residues" evidence="5">
    <location>
        <begin position="439"/>
        <end position="450"/>
    </location>
</feature>
<evidence type="ECO:0000256" key="3">
    <source>
        <dbReference type="ARBA" id="ARBA00023242"/>
    </source>
</evidence>
<dbReference type="InterPro" id="IPR002344">
    <property type="entry name" value="Lupus_La"/>
</dbReference>
<feature type="compositionally biased region" description="Polar residues" evidence="5">
    <location>
        <begin position="703"/>
        <end position="719"/>
    </location>
</feature>
<dbReference type="InterPro" id="IPR036390">
    <property type="entry name" value="WH_DNA-bd_sf"/>
</dbReference>
<keyword evidence="3" id="KW-0539">Nucleus</keyword>
<dbReference type="PANTHER" id="PTHR22792">
    <property type="entry name" value="LUPUS LA PROTEIN-RELATED"/>
    <property type="match status" value="1"/>
</dbReference>
<dbReference type="GO" id="GO:0003729">
    <property type="term" value="F:mRNA binding"/>
    <property type="evidence" value="ECO:0007669"/>
    <property type="project" value="TreeGrafter"/>
</dbReference>
<dbReference type="Pfam" id="PF05383">
    <property type="entry name" value="La"/>
    <property type="match status" value="1"/>
</dbReference>
<dbReference type="InterPro" id="IPR045180">
    <property type="entry name" value="La_dom_prot"/>
</dbReference>
<dbReference type="GO" id="GO:0005634">
    <property type="term" value="C:nucleus"/>
    <property type="evidence" value="ECO:0007669"/>
    <property type="project" value="UniProtKB-SubCell"/>
</dbReference>
<evidence type="ECO:0000313" key="7">
    <source>
        <dbReference type="Proteomes" id="UP000050792"/>
    </source>
</evidence>
<dbReference type="WBParaSite" id="SRDH1_38260.2">
    <property type="protein sequence ID" value="SRDH1_38260.2"/>
    <property type="gene ID" value="SRDH1_38260"/>
</dbReference>
<dbReference type="SMART" id="SM00684">
    <property type="entry name" value="DM15"/>
    <property type="match status" value="3"/>
</dbReference>
<dbReference type="Gene3D" id="1.10.10.10">
    <property type="entry name" value="Winged helix-like DNA-binding domain superfamily/Winged helix DNA-binding domain"/>
    <property type="match status" value="1"/>
</dbReference>
<feature type="domain" description="HTH La-type RNA-binding" evidence="6">
    <location>
        <begin position="159"/>
        <end position="248"/>
    </location>
</feature>
<keyword evidence="7" id="KW-1185">Reference proteome</keyword>
<reference evidence="8" key="2">
    <citation type="submission" date="2023-11" db="UniProtKB">
        <authorList>
            <consortium name="WormBaseParasite"/>
        </authorList>
    </citation>
    <scope>IDENTIFICATION</scope>
</reference>
<dbReference type="SUPFAM" id="SSF46785">
    <property type="entry name" value="Winged helix' DNA-binding domain"/>
    <property type="match status" value="1"/>
</dbReference>
<keyword evidence="2 4" id="KW-0694">RNA-binding</keyword>
<proteinExistence type="predicted"/>
<dbReference type="PROSITE" id="PS50961">
    <property type="entry name" value="HTH_LA"/>
    <property type="match status" value="1"/>
</dbReference>
<accession>A0AA85F6P9</accession>
<dbReference type="InterPro" id="IPR006607">
    <property type="entry name" value="DM15"/>
</dbReference>
<name>A0AA85F6P9_9TREM</name>
<organism evidence="7 8">
    <name type="scientific">Schistosoma rodhaini</name>
    <dbReference type="NCBI Taxonomy" id="6188"/>
    <lineage>
        <taxon>Eukaryota</taxon>
        <taxon>Metazoa</taxon>
        <taxon>Spiralia</taxon>
        <taxon>Lophotrochozoa</taxon>
        <taxon>Platyhelminthes</taxon>
        <taxon>Trematoda</taxon>
        <taxon>Digenea</taxon>
        <taxon>Strigeidida</taxon>
        <taxon>Schistosomatoidea</taxon>
        <taxon>Schistosomatidae</taxon>
        <taxon>Schistosoma</taxon>
    </lineage>
</organism>
<dbReference type="Proteomes" id="UP000050792">
    <property type="component" value="Unassembled WGS sequence"/>
</dbReference>
<dbReference type="InterPro" id="IPR006630">
    <property type="entry name" value="La_HTH"/>
</dbReference>
<dbReference type="GO" id="GO:1990904">
    <property type="term" value="C:ribonucleoprotein complex"/>
    <property type="evidence" value="ECO:0007669"/>
    <property type="project" value="InterPro"/>
</dbReference>
<dbReference type="GO" id="GO:0048255">
    <property type="term" value="P:mRNA stabilization"/>
    <property type="evidence" value="ECO:0007669"/>
    <property type="project" value="InterPro"/>
</dbReference>
<dbReference type="GO" id="GO:0000339">
    <property type="term" value="F:RNA cap binding"/>
    <property type="evidence" value="ECO:0007669"/>
    <property type="project" value="InterPro"/>
</dbReference>
<feature type="region of interest" description="Disordered" evidence="5">
    <location>
        <begin position="368"/>
        <end position="392"/>
    </location>
</feature>